<dbReference type="OrthoDB" id="117690at2759"/>
<dbReference type="InParanoid" id="T1EVL1"/>
<protein>
    <recommendedName>
        <fullName evidence="5">BED-type domain-containing protein</fullName>
    </recommendedName>
</protein>
<reference evidence="7" key="3">
    <citation type="submission" date="2015-06" db="UniProtKB">
        <authorList>
            <consortium name="EnsemblMetazoa"/>
        </authorList>
    </citation>
    <scope>IDENTIFICATION</scope>
</reference>
<dbReference type="Pfam" id="PF02892">
    <property type="entry name" value="zf-BED"/>
    <property type="match status" value="1"/>
</dbReference>
<dbReference type="EMBL" id="KB097571">
    <property type="protein sequence ID" value="ESN94689.1"/>
    <property type="molecule type" value="Genomic_DNA"/>
</dbReference>
<dbReference type="RefSeq" id="XP_009027724.1">
    <property type="nucleotide sequence ID" value="XM_009029476.1"/>
</dbReference>
<dbReference type="SUPFAM" id="SSF57667">
    <property type="entry name" value="beta-beta-alpha zinc fingers"/>
    <property type="match status" value="1"/>
</dbReference>
<dbReference type="EnsemblMetazoa" id="HelroT164572">
    <property type="protein sequence ID" value="HelroP164572"/>
    <property type="gene ID" value="HelroG164572"/>
</dbReference>
<dbReference type="AlphaFoldDB" id="T1EVL1"/>
<organism evidence="7 8">
    <name type="scientific">Helobdella robusta</name>
    <name type="common">Californian leech</name>
    <dbReference type="NCBI Taxonomy" id="6412"/>
    <lineage>
        <taxon>Eukaryota</taxon>
        <taxon>Metazoa</taxon>
        <taxon>Spiralia</taxon>
        <taxon>Lophotrochozoa</taxon>
        <taxon>Annelida</taxon>
        <taxon>Clitellata</taxon>
        <taxon>Hirudinea</taxon>
        <taxon>Rhynchobdellida</taxon>
        <taxon>Glossiphoniidae</taxon>
        <taxon>Helobdella</taxon>
    </lineage>
</organism>
<name>T1EVL1_HELRO</name>
<keyword evidence="2 4" id="KW-0863">Zinc-finger</keyword>
<dbReference type="GO" id="GO:0003677">
    <property type="term" value="F:DNA binding"/>
    <property type="evidence" value="ECO:0007669"/>
    <property type="project" value="InterPro"/>
</dbReference>
<dbReference type="KEGG" id="hro:HELRODRAFT_164572"/>
<evidence type="ECO:0000256" key="4">
    <source>
        <dbReference type="PROSITE-ProRule" id="PRU00027"/>
    </source>
</evidence>
<evidence type="ECO:0000313" key="7">
    <source>
        <dbReference type="EnsemblMetazoa" id="HelroP164572"/>
    </source>
</evidence>
<dbReference type="InterPro" id="IPR003656">
    <property type="entry name" value="Znf_BED"/>
</dbReference>
<dbReference type="HOGENOM" id="CLU_2136182_0_0_1"/>
<evidence type="ECO:0000256" key="2">
    <source>
        <dbReference type="ARBA" id="ARBA00022771"/>
    </source>
</evidence>
<evidence type="ECO:0000256" key="1">
    <source>
        <dbReference type="ARBA" id="ARBA00022723"/>
    </source>
</evidence>
<dbReference type="PROSITE" id="PS50808">
    <property type="entry name" value="ZF_BED"/>
    <property type="match status" value="1"/>
</dbReference>
<dbReference type="GeneID" id="20200611"/>
<dbReference type="Proteomes" id="UP000015101">
    <property type="component" value="Unassembled WGS sequence"/>
</dbReference>
<dbReference type="SMART" id="SM00614">
    <property type="entry name" value="ZnF_BED"/>
    <property type="match status" value="1"/>
</dbReference>
<evidence type="ECO:0000256" key="3">
    <source>
        <dbReference type="ARBA" id="ARBA00022833"/>
    </source>
</evidence>
<dbReference type="GO" id="GO:0008270">
    <property type="term" value="F:zinc ion binding"/>
    <property type="evidence" value="ECO:0007669"/>
    <property type="project" value="UniProtKB-KW"/>
</dbReference>
<evidence type="ECO:0000259" key="5">
    <source>
        <dbReference type="PROSITE" id="PS50808"/>
    </source>
</evidence>
<gene>
    <name evidence="7" type="primary">20200611</name>
    <name evidence="6" type="ORF">HELRODRAFT_164572</name>
</gene>
<keyword evidence="8" id="KW-1185">Reference proteome</keyword>
<feature type="domain" description="BED-type" evidence="5">
    <location>
        <begin position="1"/>
        <end position="54"/>
    </location>
</feature>
<proteinExistence type="predicted"/>
<accession>T1EVL1</accession>
<dbReference type="InterPro" id="IPR036236">
    <property type="entry name" value="Znf_C2H2_sf"/>
</dbReference>
<evidence type="ECO:0000313" key="6">
    <source>
        <dbReference type="EMBL" id="ESN94689.1"/>
    </source>
</evidence>
<reference evidence="6 8" key="2">
    <citation type="journal article" date="2013" name="Nature">
        <title>Insights into bilaterian evolution from three spiralian genomes.</title>
        <authorList>
            <person name="Simakov O."/>
            <person name="Marletaz F."/>
            <person name="Cho S.J."/>
            <person name="Edsinger-Gonzales E."/>
            <person name="Havlak P."/>
            <person name="Hellsten U."/>
            <person name="Kuo D.H."/>
            <person name="Larsson T."/>
            <person name="Lv J."/>
            <person name="Arendt D."/>
            <person name="Savage R."/>
            <person name="Osoegawa K."/>
            <person name="de Jong P."/>
            <person name="Grimwood J."/>
            <person name="Chapman J.A."/>
            <person name="Shapiro H."/>
            <person name="Aerts A."/>
            <person name="Otillar R.P."/>
            <person name="Terry A.Y."/>
            <person name="Boore J.L."/>
            <person name="Grigoriev I.V."/>
            <person name="Lindberg D.R."/>
            <person name="Seaver E.C."/>
            <person name="Weisblat D.A."/>
            <person name="Putnam N.H."/>
            <person name="Rokhsar D.S."/>
        </authorList>
    </citation>
    <scope>NUCLEOTIDE SEQUENCE</scope>
</reference>
<reference evidence="8" key="1">
    <citation type="submission" date="2012-12" db="EMBL/GenBank/DDBJ databases">
        <authorList>
            <person name="Hellsten U."/>
            <person name="Grimwood J."/>
            <person name="Chapman J.A."/>
            <person name="Shapiro H."/>
            <person name="Aerts A."/>
            <person name="Otillar R.P."/>
            <person name="Terry A.Y."/>
            <person name="Boore J.L."/>
            <person name="Simakov O."/>
            <person name="Marletaz F."/>
            <person name="Cho S.-J."/>
            <person name="Edsinger-Gonzales E."/>
            <person name="Havlak P."/>
            <person name="Kuo D.-H."/>
            <person name="Larsson T."/>
            <person name="Lv J."/>
            <person name="Arendt D."/>
            <person name="Savage R."/>
            <person name="Osoegawa K."/>
            <person name="de Jong P."/>
            <person name="Lindberg D.R."/>
            <person name="Seaver E.C."/>
            <person name="Weisblat D.A."/>
            <person name="Putnam N.H."/>
            <person name="Grigoriev I.V."/>
            <person name="Rokhsar D.S."/>
        </authorList>
    </citation>
    <scope>NUCLEOTIDE SEQUENCE</scope>
</reference>
<dbReference type="EMBL" id="AMQM01001715">
    <property type="status" value="NOT_ANNOTATED_CDS"/>
    <property type="molecule type" value="Genomic_DNA"/>
</dbReference>
<sequence length="113" mass="13101">MSLNPIWKYFTKIQSDKSKARCDECDKLYSLGSTLPKNQTVFGLKNHLEKYHKDDVLFLRNFLQHIVSRTFHVDMATRGAVVFSVQPQFGRLVCTKFAQARIINISFVKVFLS</sequence>
<dbReference type="CTD" id="20200611"/>
<keyword evidence="3" id="KW-0862">Zinc</keyword>
<evidence type="ECO:0000313" key="8">
    <source>
        <dbReference type="Proteomes" id="UP000015101"/>
    </source>
</evidence>
<keyword evidence="1" id="KW-0479">Metal-binding</keyword>